<dbReference type="InterPro" id="IPR050557">
    <property type="entry name" value="RTX_toxin/Mannuronan_C5-epim"/>
</dbReference>
<dbReference type="InterPro" id="IPR011049">
    <property type="entry name" value="Serralysin-like_metalloprot_C"/>
</dbReference>
<proteinExistence type="predicted"/>
<dbReference type="GO" id="GO:0005576">
    <property type="term" value="C:extracellular region"/>
    <property type="evidence" value="ECO:0007669"/>
    <property type="project" value="UniProtKB-SubCell"/>
</dbReference>
<dbReference type="PRINTS" id="PR00313">
    <property type="entry name" value="CABNDNGRPT"/>
</dbReference>
<comment type="caution">
    <text evidence="3">The sequence shown here is derived from an EMBL/GenBank/DDBJ whole genome shotgun (WGS) entry which is preliminary data.</text>
</comment>
<dbReference type="EMBL" id="JAAKZG010000018">
    <property type="protein sequence ID" value="NGN44711.1"/>
    <property type="molecule type" value="Genomic_DNA"/>
</dbReference>
<comment type="subcellular location">
    <subcellularLocation>
        <location evidence="1">Secreted</location>
    </subcellularLocation>
</comment>
<gene>
    <name evidence="3" type="ORF">G6N74_27010</name>
</gene>
<accession>A0A7C9VHJ9</accession>
<dbReference type="Gene3D" id="2.150.10.10">
    <property type="entry name" value="Serralysin-like metalloprotease, C-terminal"/>
    <property type="match status" value="1"/>
</dbReference>
<dbReference type="SUPFAM" id="SSF51120">
    <property type="entry name" value="beta-Roll"/>
    <property type="match status" value="1"/>
</dbReference>
<dbReference type="AlphaFoldDB" id="A0A7C9VHJ9"/>
<evidence type="ECO:0000256" key="1">
    <source>
        <dbReference type="ARBA" id="ARBA00004613"/>
    </source>
</evidence>
<dbReference type="Proteomes" id="UP000481252">
    <property type="component" value="Unassembled WGS sequence"/>
</dbReference>
<sequence length="142" mass="14365">MVVGKKLVAERTLDMAVVNGTSGADILDGFGDAVTEGDDLIHGYGGDDTIYGLGGDDTIYGDEGADTLYGGAGSDYLSGDEDAGPGTVTDFMAGGAGTDTYFSDGFDNIDEAAPGFGGIDTVVSESSIYFTGTPTRPFSVVT</sequence>
<dbReference type="PROSITE" id="PS00330">
    <property type="entry name" value="HEMOLYSIN_CALCIUM"/>
    <property type="match status" value="1"/>
</dbReference>
<keyword evidence="4" id="KW-1185">Reference proteome</keyword>
<organism evidence="3 4">
    <name type="scientific">Mesorhizobium zhangyense</name>
    <dbReference type="NCBI Taxonomy" id="1776730"/>
    <lineage>
        <taxon>Bacteria</taxon>
        <taxon>Pseudomonadati</taxon>
        <taxon>Pseudomonadota</taxon>
        <taxon>Alphaproteobacteria</taxon>
        <taxon>Hyphomicrobiales</taxon>
        <taxon>Phyllobacteriaceae</taxon>
        <taxon>Mesorhizobium</taxon>
    </lineage>
</organism>
<evidence type="ECO:0008006" key="5">
    <source>
        <dbReference type="Google" id="ProtNLM"/>
    </source>
</evidence>
<dbReference type="PANTHER" id="PTHR38340">
    <property type="entry name" value="S-LAYER PROTEIN"/>
    <property type="match status" value="1"/>
</dbReference>
<dbReference type="Pfam" id="PF00353">
    <property type="entry name" value="HemolysinCabind"/>
    <property type="match status" value="2"/>
</dbReference>
<evidence type="ECO:0000256" key="2">
    <source>
        <dbReference type="ARBA" id="ARBA00022525"/>
    </source>
</evidence>
<keyword evidence="2" id="KW-0964">Secreted</keyword>
<evidence type="ECO:0000313" key="3">
    <source>
        <dbReference type="EMBL" id="NGN44711.1"/>
    </source>
</evidence>
<name>A0A7C9VHJ9_9HYPH</name>
<evidence type="ECO:0000313" key="4">
    <source>
        <dbReference type="Proteomes" id="UP000481252"/>
    </source>
</evidence>
<dbReference type="InterPro" id="IPR018511">
    <property type="entry name" value="Hemolysin-typ_Ca-bd_CS"/>
</dbReference>
<dbReference type="GO" id="GO:0005509">
    <property type="term" value="F:calcium ion binding"/>
    <property type="evidence" value="ECO:0007669"/>
    <property type="project" value="InterPro"/>
</dbReference>
<protein>
    <recommendedName>
        <fullName evidence="5">Calcium-binding protein</fullName>
    </recommendedName>
</protein>
<dbReference type="RefSeq" id="WP_165121083.1">
    <property type="nucleotide sequence ID" value="NZ_JAAKZG010000018.1"/>
</dbReference>
<dbReference type="InterPro" id="IPR001343">
    <property type="entry name" value="Hemolysn_Ca-bd"/>
</dbReference>
<dbReference type="PANTHER" id="PTHR38340:SF1">
    <property type="entry name" value="S-LAYER PROTEIN"/>
    <property type="match status" value="1"/>
</dbReference>
<reference evidence="3 4" key="1">
    <citation type="submission" date="2020-02" db="EMBL/GenBank/DDBJ databases">
        <title>Genome sequence of the type strain CGMCC 1.15528 of Mesorhizobium zhangyense.</title>
        <authorList>
            <person name="Gao J."/>
            <person name="Sun J."/>
        </authorList>
    </citation>
    <scope>NUCLEOTIDE SEQUENCE [LARGE SCALE GENOMIC DNA]</scope>
    <source>
        <strain evidence="3 4">CGMCC 1.15528</strain>
    </source>
</reference>